<dbReference type="AlphaFoldDB" id="A0A8J2UDM7"/>
<comment type="similarity">
    <text evidence="1 4 7">Belongs to the tRNA pseudouridine synthase TruA family.</text>
</comment>
<accession>A0A8J2UDM7</accession>
<evidence type="ECO:0000259" key="8">
    <source>
        <dbReference type="Pfam" id="PF01416"/>
    </source>
</evidence>
<evidence type="ECO:0000256" key="1">
    <source>
        <dbReference type="ARBA" id="ARBA00009375"/>
    </source>
</evidence>
<dbReference type="CDD" id="cd02570">
    <property type="entry name" value="PseudoU_synth_EcTruA"/>
    <property type="match status" value="1"/>
</dbReference>
<dbReference type="NCBIfam" id="TIGR00071">
    <property type="entry name" value="hisT_truA"/>
    <property type="match status" value="1"/>
</dbReference>
<dbReference type="PANTHER" id="PTHR11142">
    <property type="entry name" value="PSEUDOURIDYLATE SYNTHASE"/>
    <property type="match status" value="1"/>
</dbReference>
<feature type="domain" description="Pseudouridine synthase I TruA alpha/beta" evidence="8">
    <location>
        <begin position="9"/>
        <end position="103"/>
    </location>
</feature>
<dbReference type="SUPFAM" id="SSF55120">
    <property type="entry name" value="Pseudouridine synthase"/>
    <property type="match status" value="1"/>
</dbReference>
<evidence type="ECO:0000256" key="2">
    <source>
        <dbReference type="ARBA" id="ARBA00022694"/>
    </source>
</evidence>
<reference evidence="9" key="1">
    <citation type="journal article" date="2014" name="Int. J. Syst. Evol. Microbiol.">
        <title>Complete genome sequence of Corynebacterium casei LMG S-19264T (=DSM 44701T), isolated from a smear-ripened cheese.</title>
        <authorList>
            <consortium name="US DOE Joint Genome Institute (JGI-PGF)"/>
            <person name="Walter F."/>
            <person name="Albersmeier A."/>
            <person name="Kalinowski J."/>
            <person name="Ruckert C."/>
        </authorList>
    </citation>
    <scope>NUCLEOTIDE SEQUENCE</scope>
    <source>
        <strain evidence="9">CGMCC 1.15448</strain>
    </source>
</reference>
<name>A0A8J2UDM7_9BACT</name>
<dbReference type="InterPro" id="IPR020094">
    <property type="entry name" value="TruA/RsuA/RluB/E/F_N"/>
</dbReference>
<gene>
    <name evidence="4 9" type="primary">truA</name>
    <name evidence="9" type="ORF">GCM10011511_26120</name>
</gene>
<comment type="function">
    <text evidence="4">Formation of pseudouridine at positions 38, 39 and 40 in the anticodon stem and loop of transfer RNAs.</text>
</comment>
<keyword evidence="2 4" id="KW-0819">tRNA processing</keyword>
<dbReference type="InterPro" id="IPR020097">
    <property type="entry name" value="PsdUridine_synth_TruA_a/b_dom"/>
</dbReference>
<dbReference type="InterPro" id="IPR020095">
    <property type="entry name" value="PsdUridine_synth_TruA_C"/>
</dbReference>
<dbReference type="Gene3D" id="3.30.70.580">
    <property type="entry name" value="Pseudouridine synthase I, catalytic domain, N-terminal subdomain"/>
    <property type="match status" value="1"/>
</dbReference>
<comment type="subunit">
    <text evidence="4">Homodimer.</text>
</comment>
<evidence type="ECO:0000256" key="4">
    <source>
        <dbReference type="HAMAP-Rule" id="MF_00171"/>
    </source>
</evidence>
<evidence type="ECO:0000256" key="5">
    <source>
        <dbReference type="PIRSR" id="PIRSR001430-1"/>
    </source>
</evidence>
<keyword evidence="3 4" id="KW-0413">Isomerase</keyword>
<dbReference type="GO" id="GO:0160147">
    <property type="term" value="F:tRNA pseudouridine(38-40) synthase activity"/>
    <property type="evidence" value="ECO:0007669"/>
    <property type="project" value="UniProtKB-EC"/>
</dbReference>
<dbReference type="InterPro" id="IPR001406">
    <property type="entry name" value="PsdUridine_synth_TruA"/>
</dbReference>
<dbReference type="HAMAP" id="MF_00171">
    <property type="entry name" value="TruA"/>
    <property type="match status" value="1"/>
</dbReference>
<feature type="active site" description="Nucleophile" evidence="4 5">
    <location>
        <position position="52"/>
    </location>
</feature>
<feature type="domain" description="Pseudouridine synthase I TruA alpha/beta" evidence="8">
    <location>
        <begin position="147"/>
        <end position="242"/>
    </location>
</feature>
<proteinExistence type="inferred from homology"/>
<feature type="binding site" evidence="4 6">
    <location>
        <position position="109"/>
    </location>
    <ligand>
        <name>substrate</name>
    </ligand>
</feature>
<dbReference type="PIRSF" id="PIRSF001430">
    <property type="entry name" value="tRNA_psdUrid_synth"/>
    <property type="match status" value="1"/>
</dbReference>
<dbReference type="PANTHER" id="PTHR11142:SF0">
    <property type="entry name" value="TRNA PSEUDOURIDINE SYNTHASE-LIKE 1"/>
    <property type="match status" value="1"/>
</dbReference>
<dbReference type="InterPro" id="IPR020103">
    <property type="entry name" value="PsdUridine_synth_cat_dom_sf"/>
</dbReference>
<dbReference type="EC" id="5.4.99.12" evidence="4"/>
<sequence>MPRYFLELSYKGNNYSGFQIQDNANSIQQEVEKALAIFFRQRFDLTSSSRTDAGVHALQNFFHFDYEEIIDPRVLYNINAILPPDIVLKNLYPVAADAHCRFDATSREYRYYLYRVKNPFLADRAWFYPYTLDREKLDAAARIIPAHHDFTTFSKRNTQVKTFLCTIYDSVWEEDGQCLVYRVRANRFLRGMVRGLVSTMVQVGRGKLSLEELDAILGERNNQLADFTAPGHGLFLHQVTFPVSVLDPHAG</sequence>
<reference evidence="9" key="2">
    <citation type="submission" date="2020-09" db="EMBL/GenBank/DDBJ databases">
        <authorList>
            <person name="Sun Q."/>
            <person name="Zhou Y."/>
        </authorList>
    </citation>
    <scope>NUCLEOTIDE SEQUENCE</scope>
    <source>
        <strain evidence="9">CGMCC 1.15448</strain>
    </source>
</reference>
<keyword evidence="10" id="KW-1185">Reference proteome</keyword>
<evidence type="ECO:0000256" key="3">
    <source>
        <dbReference type="ARBA" id="ARBA00023235"/>
    </source>
</evidence>
<evidence type="ECO:0000256" key="6">
    <source>
        <dbReference type="PIRSR" id="PIRSR001430-2"/>
    </source>
</evidence>
<evidence type="ECO:0000256" key="7">
    <source>
        <dbReference type="RuleBase" id="RU003792"/>
    </source>
</evidence>
<dbReference type="RefSeq" id="WP_188932308.1">
    <property type="nucleotide sequence ID" value="NZ_BMJC01000003.1"/>
</dbReference>
<dbReference type="GO" id="GO:0003723">
    <property type="term" value="F:RNA binding"/>
    <property type="evidence" value="ECO:0007669"/>
    <property type="project" value="InterPro"/>
</dbReference>
<dbReference type="Proteomes" id="UP000607559">
    <property type="component" value="Unassembled WGS sequence"/>
</dbReference>
<organism evidence="9 10">
    <name type="scientific">Puia dinghuensis</name>
    <dbReference type="NCBI Taxonomy" id="1792502"/>
    <lineage>
        <taxon>Bacteria</taxon>
        <taxon>Pseudomonadati</taxon>
        <taxon>Bacteroidota</taxon>
        <taxon>Chitinophagia</taxon>
        <taxon>Chitinophagales</taxon>
        <taxon>Chitinophagaceae</taxon>
        <taxon>Puia</taxon>
    </lineage>
</organism>
<protein>
    <recommendedName>
        <fullName evidence="4">tRNA pseudouridine synthase A</fullName>
        <ecNumber evidence="4">5.4.99.12</ecNumber>
    </recommendedName>
    <alternativeName>
        <fullName evidence="4">tRNA pseudouridine(38-40) synthase</fullName>
    </alternativeName>
    <alternativeName>
        <fullName evidence="4">tRNA pseudouridylate synthase I</fullName>
    </alternativeName>
    <alternativeName>
        <fullName evidence="4">tRNA-uridine isomerase I</fullName>
    </alternativeName>
</protein>
<comment type="caution">
    <text evidence="9">The sequence shown here is derived from an EMBL/GenBank/DDBJ whole genome shotgun (WGS) entry which is preliminary data.</text>
</comment>
<comment type="caution">
    <text evidence="4">Lacks conserved residue(s) required for the propagation of feature annotation.</text>
</comment>
<dbReference type="EMBL" id="BMJC01000003">
    <property type="protein sequence ID" value="GGB01715.1"/>
    <property type="molecule type" value="Genomic_DNA"/>
</dbReference>
<dbReference type="Pfam" id="PF01416">
    <property type="entry name" value="PseudoU_synth_1"/>
    <property type="match status" value="2"/>
</dbReference>
<evidence type="ECO:0000313" key="10">
    <source>
        <dbReference type="Proteomes" id="UP000607559"/>
    </source>
</evidence>
<evidence type="ECO:0000313" key="9">
    <source>
        <dbReference type="EMBL" id="GGB01715.1"/>
    </source>
</evidence>
<dbReference type="GO" id="GO:0031119">
    <property type="term" value="P:tRNA pseudouridine synthesis"/>
    <property type="evidence" value="ECO:0007669"/>
    <property type="project" value="UniProtKB-UniRule"/>
</dbReference>
<dbReference type="Gene3D" id="3.30.70.660">
    <property type="entry name" value="Pseudouridine synthase I, catalytic domain, C-terminal subdomain"/>
    <property type="match status" value="1"/>
</dbReference>
<comment type="catalytic activity">
    <reaction evidence="4 7">
        <text>uridine(38/39/40) in tRNA = pseudouridine(38/39/40) in tRNA</text>
        <dbReference type="Rhea" id="RHEA:22376"/>
        <dbReference type="Rhea" id="RHEA-COMP:10085"/>
        <dbReference type="Rhea" id="RHEA-COMP:10087"/>
        <dbReference type="ChEBI" id="CHEBI:65314"/>
        <dbReference type="ChEBI" id="CHEBI:65315"/>
        <dbReference type="EC" id="5.4.99.12"/>
    </reaction>
</comment>